<dbReference type="EMBL" id="JARGEI010000014">
    <property type="protein sequence ID" value="KAJ8720006.1"/>
    <property type="molecule type" value="Genomic_DNA"/>
</dbReference>
<dbReference type="PRINTS" id="PR00363">
    <property type="entry name" value="CYTOCHROMEB5"/>
</dbReference>
<dbReference type="GO" id="GO:0005789">
    <property type="term" value="C:endoplasmic reticulum membrane"/>
    <property type="evidence" value="ECO:0007669"/>
    <property type="project" value="UniProtKB-SubCell"/>
</dbReference>
<evidence type="ECO:0000256" key="7">
    <source>
        <dbReference type="ARBA" id="ARBA00022848"/>
    </source>
</evidence>
<comment type="caution">
    <text evidence="16">The sequence shown here is derived from an EMBL/GenBank/DDBJ whole genome shotgun (WGS) entry which is preliminary data.</text>
</comment>
<sequence length="108" mass="11736">MSKIFTADEVKKHNSRRNLWIVIRNDVYDVSSFLAEHPGGEDPLLEAAGQDATIAFDDVGHSADARAMLSKYKVGSLAKGQGCSKLKWALIALGLAIIIGIAYKRYAS</sequence>
<evidence type="ECO:0000313" key="17">
    <source>
        <dbReference type="Proteomes" id="UP001231518"/>
    </source>
</evidence>
<dbReference type="PROSITE" id="PS50255">
    <property type="entry name" value="CYTOCHROME_B5_2"/>
    <property type="match status" value="1"/>
</dbReference>
<comment type="subcellular location">
    <subcellularLocation>
        <location evidence="1">Endoplasmic reticulum membrane</location>
        <topology evidence="1">Single-pass membrane protein</topology>
        <orientation evidence="1">Cytoplasmic side</orientation>
    </subcellularLocation>
    <subcellularLocation>
        <location evidence="11">Microsome membrane</location>
        <topology evidence="11">Single-pass membrane protein</topology>
        <orientation evidence="11">Cytoplasmic side</orientation>
    </subcellularLocation>
</comment>
<gene>
    <name evidence="16" type="ORF">PYW07_012049</name>
</gene>
<dbReference type="InterPro" id="IPR036400">
    <property type="entry name" value="Cyt_B5-like_heme/steroid_sf"/>
</dbReference>
<dbReference type="InterPro" id="IPR050668">
    <property type="entry name" value="Cytochrome_b5"/>
</dbReference>
<keyword evidence="8" id="KW-0249">Electron transport</keyword>
<dbReference type="InterPro" id="IPR018506">
    <property type="entry name" value="Cyt_B5_heme-BS"/>
</dbReference>
<evidence type="ECO:0000256" key="12">
    <source>
        <dbReference type="ARBA" id="ARBA00038168"/>
    </source>
</evidence>
<organism evidence="16 17">
    <name type="scientific">Mythimna separata</name>
    <name type="common">Oriental armyworm</name>
    <name type="synonym">Pseudaletia separata</name>
    <dbReference type="NCBI Taxonomy" id="271217"/>
    <lineage>
        <taxon>Eukaryota</taxon>
        <taxon>Metazoa</taxon>
        <taxon>Ecdysozoa</taxon>
        <taxon>Arthropoda</taxon>
        <taxon>Hexapoda</taxon>
        <taxon>Insecta</taxon>
        <taxon>Pterygota</taxon>
        <taxon>Neoptera</taxon>
        <taxon>Endopterygota</taxon>
        <taxon>Lepidoptera</taxon>
        <taxon>Glossata</taxon>
        <taxon>Ditrysia</taxon>
        <taxon>Noctuoidea</taxon>
        <taxon>Noctuidae</taxon>
        <taxon>Noctuinae</taxon>
        <taxon>Hadenini</taxon>
        <taxon>Mythimna</taxon>
    </lineage>
</organism>
<keyword evidence="2" id="KW-0813">Transport</keyword>
<evidence type="ECO:0000259" key="15">
    <source>
        <dbReference type="PROSITE" id="PS50255"/>
    </source>
</evidence>
<keyword evidence="3 14" id="KW-0349">Heme</keyword>
<evidence type="ECO:0000256" key="2">
    <source>
        <dbReference type="ARBA" id="ARBA00022448"/>
    </source>
</evidence>
<accession>A0AAD7YKH8</accession>
<evidence type="ECO:0000256" key="5">
    <source>
        <dbReference type="ARBA" id="ARBA00022723"/>
    </source>
</evidence>
<keyword evidence="6" id="KW-0256">Endoplasmic reticulum</keyword>
<keyword evidence="10 14" id="KW-0472">Membrane</keyword>
<dbReference type="FunFam" id="3.10.120.10:FF:000002">
    <property type="entry name" value="Cytochrome b5 type B"/>
    <property type="match status" value="1"/>
</dbReference>
<evidence type="ECO:0000256" key="4">
    <source>
        <dbReference type="ARBA" id="ARBA00022692"/>
    </source>
</evidence>
<evidence type="ECO:0000256" key="1">
    <source>
        <dbReference type="ARBA" id="ARBA00004131"/>
    </source>
</evidence>
<keyword evidence="17" id="KW-1185">Reference proteome</keyword>
<comment type="similarity">
    <text evidence="12 14">Belongs to the cytochrome b5 family.</text>
</comment>
<evidence type="ECO:0000256" key="14">
    <source>
        <dbReference type="RuleBase" id="RU362121"/>
    </source>
</evidence>
<evidence type="ECO:0000256" key="3">
    <source>
        <dbReference type="ARBA" id="ARBA00022617"/>
    </source>
</evidence>
<feature type="transmembrane region" description="Helical" evidence="14">
    <location>
        <begin position="86"/>
        <end position="103"/>
    </location>
</feature>
<evidence type="ECO:0000256" key="9">
    <source>
        <dbReference type="ARBA" id="ARBA00023004"/>
    </source>
</evidence>
<dbReference type="Pfam" id="PF00173">
    <property type="entry name" value="Cyt-b5"/>
    <property type="match status" value="1"/>
</dbReference>
<dbReference type="Gene3D" id="3.10.120.10">
    <property type="entry name" value="Cytochrome b5-like heme/steroid binding domain"/>
    <property type="match status" value="1"/>
</dbReference>
<dbReference type="AlphaFoldDB" id="A0AAD7YKH8"/>
<proteinExistence type="inferred from homology"/>
<feature type="domain" description="Cytochrome b5 heme-binding" evidence="15">
    <location>
        <begin position="2"/>
        <end position="78"/>
    </location>
</feature>
<dbReference type="SMART" id="SM01117">
    <property type="entry name" value="Cyt-b5"/>
    <property type="match status" value="1"/>
</dbReference>
<name>A0AAD7YKH8_MYTSE</name>
<dbReference type="InterPro" id="IPR001199">
    <property type="entry name" value="Cyt_B5-like_heme/steroid-bd"/>
</dbReference>
<dbReference type="Proteomes" id="UP001231518">
    <property type="component" value="Chromosome 3"/>
</dbReference>
<dbReference type="PANTHER" id="PTHR19359:SF150">
    <property type="entry name" value="CYTOCHROME B5"/>
    <property type="match status" value="1"/>
</dbReference>
<evidence type="ECO:0000313" key="16">
    <source>
        <dbReference type="EMBL" id="KAJ8720006.1"/>
    </source>
</evidence>
<dbReference type="GO" id="GO:0020037">
    <property type="term" value="F:heme binding"/>
    <property type="evidence" value="ECO:0007669"/>
    <property type="project" value="UniProtKB-UniRule"/>
</dbReference>
<reference evidence="16" key="1">
    <citation type="submission" date="2023-03" db="EMBL/GenBank/DDBJ databases">
        <title>Chromosome-level genomes of two armyworms, Mythimna separata and Mythimna loreyi, provide insights into the biosynthesis and reception of sex pheromones.</title>
        <authorList>
            <person name="Zhao H."/>
        </authorList>
    </citation>
    <scope>NUCLEOTIDE SEQUENCE</scope>
    <source>
        <strain evidence="16">BeijingLab</strain>
        <tissue evidence="16">Pupa</tissue>
    </source>
</reference>
<evidence type="ECO:0000256" key="13">
    <source>
        <dbReference type="ARBA" id="ARBA00039806"/>
    </source>
</evidence>
<evidence type="ECO:0000256" key="6">
    <source>
        <dbReference type="ARBA" id="ARBA00022824"/>
    </source>
</evidence>
<dbReference type="SUPFAM" id="SSF55856">
    <property type="entry name" value="Cytochrome b5-like heme/steroid binding domain"/>
    <property type="match status" value="1"/>
</dbReference>
<protein>
    <recommendedName>
        <fullName evidence="13">Cytochrome b5</fullName>
    </recommendedName>
</protein>
<evidence type="ECO:0000256" key="10">
    <source>
        <dbReference type="ARBA" id="ARBA00023136"/>
    </source>
</evidence>
<keyword evidence="5 14" id="KW-0479">Metal-binding</keyword>
<keyword evidence="7" id="KW-0492">Microsome</keyword>
<dbReference type="PROSITE" id="PS00191">
    <property type="entry name" value="CYTOCHROME_B5_1"/>
    <property type="match status" value="1"/>
</dbReference>
<evidence type="ECO:0000256" key="11">
    <source>
        <dbReference type="ARBA" id="ARBA00037877"/>
    </source>
</evidence>
<evidence type="ECO:0000256" key="8">
    <source>
        <dbReference type="ARBA" id="ARBA00022982"/>
    </source>
</evidence>
<keyword evidence="14" id="KW-1133">Transmembrane helix</keyword>
<keyword evidence="4 14" id="KW-0812">Transmembrane</keyword>
<dbReference type="GO" id="GO:0046872">
    <property type="term" value="F:metal ion binding"/>
    <property type="evidence" value="ECO:0007669"/>
    <property type="project" value="UniProtKB-UniRule"/>
</dbReference>
<keyword evidence="9 14" id="KW-0408">Iron</keyword>
<dbReference type="PANTHER" id="PTHR19359">
    <property type="entry name" value="CYTOCHROME B5"/>
    <property type="match status" value="1"/>
</dbReference>